<evidence type="ECO:0000313" key="1">
    <source>
        <dbReference type="EMBL" id="KAK5624837.1"/>
    </source>
</evidence>
<reference evidence="1 2" key="1">
    <citation type="submission" date="2023-10" db="EMBL/GenBank/DDBJ databases">
        <title>Draft genome sequence of Xylaria bambusicola isolate GMP-LS, the root and basal stem rot pathogen of sugarcane in Indonesia.</title>
        <authorList>
            <person name="Selvaraj P."/>
            <person name="Muralishankar V."/>
            <person name="Muruganantham S."/>
            <person name="Sp S."/>
            <person name="Haryani S."/>
            <person name="Lau K.J.X."/>
            <person name="Naqvi N.I."/>
        </authorList>
    </citation>
    <scope>NUCLEOTIDE SEQUENCE [LARGE SCALE GENOMIC DNA]</scope>
    <source>
        <strain evidence="1">GMP-LS</strain>
    </source>
</reference>
<organism evidence="1 2">
    <name type="scientific">Xylaria bambusicola</name>
    <dbReference type="NCBI Taxonomy" id="326684"/>
    <lineage>
        <taxon>Eukaryota</taxon>
        <taxon>Fungi</taxon>
        <taxon>Dikarya</taxon>
        <taxon>Ascomycota</taxon>
        <taxon>Pezizomycotina</taxon>
        <taxon>Sordariomycetes</taxon>
        <taxon>Xylariomycetidae</taxon>
        <taxon>Xylariales</taxon>
        <taxon>Xylariaceae</taxon>
        <taxon>Xylaria</taxon>
    </lineage>
</organism>
<name>A0AAN7UCF5_9PEZI</name>
<dbReference type="EMBL" id="JAWHQM010000002">
    <property type="protein sequence ID" value="KAK5624837.1"/>
    <property type="molecule type" value="Genomic_DNA"/>
</dbReference>
<comment type="caution">
    <text evidence="1">The sequence shown here is derived from an EMBL/GenBank/DDBJ whole genome shotgun (WGS) entry which is preliminary data.</text>
</comment>
<proteinExistence type="predicted"/>
<gene>
    <name evidence="1" type="ORF">RRF57_000553</name>
</gene>
<dbReference type="Proteomes" id="UP001305414">
    <property type="component" value="Unassembled WGS sequence"/>
</dbReference>
<dbReference type="AlphaFoldDB" id="A0AAN7UCF5"/>
<protein>
    <submittedName>
        <fullName evidence="1">Uncharacterized protein</fullName>
    </submittedName>
</protein>
<evidence type="ECO:0000313" key="2">
    <source>
        <dbReference type="Proteomes" id="UP001305414"/>
    </source>
</evidence>
<sequence length="101" mass="10900">MYIILKIGDAYATNTNHLSSDPSTVLTSKAGDNVGDLLDSAQSVPKGGGCFLPFYDILRDIVKKLTLNRTRADAVYRRTAATEFCRPASRQAFQGSLGSTV</sequence>
<keyword evidence="2" id="KW-1185">Reference proteome</keyword>
<accession>A0AAN7UCF5</accession>